<dbReference type="EMBL" id="MZ130491">
    <property type="protein sequence ID" value="QWM90578.1"/>
    <property type="molecule type" value="Genomic_DNA"/>
</dbReference>
<keyword evidence="2" id="KW-1185">Reference proteome</keyword>
<sequence>MIQKKTNMSKLSVSRRKLRCQGKKSESSLDTDSTIRARRNSYQLETTRLSLTRTINFQTYFHLTKRQLDFLLNIVDDQLDYLMEQSRLSYPDCVLLKKLGYKGETNGYYIGKIPVVPSLTSSWNEKGSQFVAMPTSHQAIEFLFKRKGAVVLMSHDVDKDQKIVFKPIICMTRNRRIVYKYELESFESLEAAYVDAVRNILKSFSSMLYESDYLYKNSRRYKII</sequence>
<evidence type="ECO:0000313" key="1">
    <source>
        <dbReference type="EMBL" id="QWM90578.1"/>
    </source>
</evidence>
<dbReference type="RefSeq" id="YP_010509518.1">
    <property type="nucleotide sequence ID" value="NC_067209.1"/>
</dbReference>
<dbReference type="GeneID" id="75687000"/>
<dbReference type="Proteomes" id="UP000827408">
    <property type="component" value="Segment"/>
</dbReference>
<organism evidence="1 2">
    <name type="scientific">uncultured phage cr61_1</name>
    <dbReference type="NCBI Taxonomy" id="2986417"/>
    <lineage>
        <taxon>Viruses</taxon>
        <taxon>Duplodnaviria</taxon>
        <taxon>Heunggongvirae</taxon>
        <taxon>Uroviricota</taxon>
        <taxon>Caudoviricetes</taxon>
        <taxon>Crassvirales</taxon>
        <taxon>Suoliviridae</taxon>
        <taxon>Oafivirinae</taxon>
        <taxon>Bohxovirus</taxon>
        <taxon>Bohxovirus oralis</taxon>
    </lineage>
</organism>
<gene>
    <name evidence="1" type="primary">gp_67508</name>
</gene>
<name>A0AAE7S0E9_9CAUD</name>
<protein>
    <submittedName>
        <fullName evidence="1">Uncharacterized protein</fullName>
    </submittedName>
</protein>
<dbReference type="KEGG" id="vg:75687000"/>
<accession>A0AAE7S0E9</accession>
<reference evidence="1 2" key="1">
    <citation type="submission" date="2021-04" db="EMBL/GenBank/DDBJ databases">
        <authorList>
            <person name="Shkoporov A.N."/>
            <person name="Stockdale S.R."/>
            <person name="Guerin E."/>
            <person name="Ross R.P."/>
            <person name="Hill C."/>
        </authorList>
    </citation>
    <scope>NUCLEOTIDE SEQUENCE [LARGE SCALE GENOMIC DNA]</scope>
    <source>
        <strain evidence="2">cr61_1</strain>
    </source>
</reference>
<proteinExistence type="predicted"/>
<evidence type="ECO:0000313" key="2">
    <source>
        <dbReference type="Proteomes" id="UP000827408"/>
    </source>
</evidence>